<dbReference type="Pfam" id="PF01032">
    <property type="entry name" value="FecCD"/>
    <property type="match status" value="2"/>
</dbReference>
<proteinExistence type="inferred from homology"/>
<evidence type="ECO:0000256" key="3">
    <source>
        <dbReference type="ARBA" id="ARBA00022448"/>
    </source>
</evidence>
<comment type="caution">
    <text evidence="9">The sequence shown here is derived from an EMBL/GenBank/DDBJ whole genome shotgun (WGS) entry which is preliminary data.</text>
</comment>
<dbReference type="Gene3D" id="1.10.3470.10">
    <property type="entry name" value="ABC transporter involved in vitamin B12 uptake, BtuC"/>
    <property type="match status" value="2"/>
</dbReference>
<dbReference type="CDD" id="cd06550">
    <property type="entry name" value="TM_ABC_iron-siderophores_like"/>
    <property type="match status" value="2"/>
</dbReference>
<sequence length="660" mass="69983">MHEPFSRHLSWGVIGMLWLASLLLAVGDVRHQGGFAALFDAHNVQPTAIILHSMWLPRQGMAIVGGATLGLCGWLMQRALRNPLAEPITLGMTSGATLAMGLASLWLPALTGGMRMGMIIGGELVALLLVLLLSWRQRLSPLVMIQAGMMINLWCGALTMLIAIINDRFLLTVLMWGGGSLAQEDSHLLLALLPWLALCVGLLMLLFRPLELLQLPETMVNSLGASPLRIRAAAVLLALVMSALIINAVGVIGFIGLAAPHLARFGGARTSRQLVLHSALTGSGLLWFTDLCVSRVSLFNGQLLPVGMLTALTGGPLLILLARFARQQSLDTAPPPQMSSHTSRWIPWAAVLALAVSVAISLFFGHGLTHWHWAHSAELAHLLPLRLPRLLAAISAGALLAGAGVLMQRVSGNPLAIPEVLGIGGGAAMGVTVYILLFPTHGSTFLLFSSLCGALISLLLTMWNSRRSAFNPQRVLLNGVALNALCQAAVSMVMLNNLAASSVLLPLMTGSTYYISAPLAQWLFIATLILLTLTSLFRRWLVLLPLGGVAGSLGLSLPRARFGVLTLAALMTGLATLLVGPVSFIGLLGPHLARKTGVKGALAQLYTAALLSACIMTLADWLGRNALYPRQLPVGLVASLIGVPLLVWPLIRAKGQRGAE</sequence>
<feature type="transmembrane region" description="Helical" evidence="8">
    <location>
        <begin position="186"/>
        <end position="207"/>
    </location>
</feature>
<dbReference type="RefSeq" id="WP_128320163.1">
    <property type="nucleotide sequence ID" value="NZ_JAUBKS010000028.1"/>
</dbReference>
<dbReference type="InterPro" id="IPR000522">
    <property type="entry name" value="ABC_transptr_permease_BtuC"/>
</dbReference>
<evidence type="ECO:0000256" key="6">
    <source>
        <dbReference type="ARBA" id="ARBA00022989"/>
    </source>
</evidence>
<evidence type="ECO:0000256" key="7">
    <source>
        <dbReference type="ARBA" id="ARBA00023136"/>
    </source>
</evidence>
<feature type="transmembrane region" description="Helical" evidence="8">
    <location>
        <begin position="345"/>
        <end position="367"/>
    </location>
</feature>
<comment type="subcellular location">
    <subcellularLocation>
        <location evidence="1">Cell membrane</location>
        <topology evidence="1">Multi-pass membrane protein</topology>
    </subcellularLocation>
</comment>
<evidence type="ECO:0000256" key="4">
    <source>
        <dbReference type="ARBA" id="ARBA00022475"/>
    </source>
</evidence>
<reference evidence="9 10" key="1">
    <citation type="submission" date="2018-06" db="EMBL/GenBank/DDBJ databases">
        <title>Carbapenemase-producing Enterobacteriaceae present in wastewater treatment plant effluent and nearby surface waters in the US.</title>
        <authorList>
            <person name="Mathys D.A."/>
            <person name="Mollenkopf D.F."/>
            <person name="Feicht S.M."/>
            <person name="Adams R.J."/>
            <person name="Albers A.L."/>
            <person name="Stuever D.M."/>
            <person name="Daniels J.B."/>
            <person name="Wittum T.E."/>
        </authorList>
    </citation>
    <scope>NUCLEOTIDE SEQUENCE [LARGE SCALE GENOMIC DNA]</scope>
    <source>
        <strain evidence="9 10">GEO_47_Down_B</strain>
    </source>
</reference>
<evidence type="ECO:0000313" key="9">
    <source>
        <dbReference type="EMBL" id="RWT18132.1"/>
    </source>
</evidence>
<keyword evidence="7 8" id="KW-0472">Membrane</keyword>
<feature type="transmembrane region" description="Helical" evidence="8">
    <location>
        <begin position="515"/>
        <end position="533"/>
    </location>
</feature>
<feature type="transmembrane region" description="Helical" evidence="8">
    <location>
        <begin position="540"/>
        <end position="558"/>
    </location>
</feature>
<feature type="transmembrane region" description="Helical" evidence="8">
    <location>
        <begin position="88"/>
        <end position="107"/>
    </location>
</feature>
<feature type="transmembrane region" description="Helical" evidence="8">
    <location>
        <begin position="113"/>
        <end position="135"/>
    </location>
</feature>
<keyword evidence="3" id="KW-0813">Transport</keyword>
<dbReference type="GO" id="GO:0022857">
    <property type="term" value="F:transmembrane transporter activity"/>
    <property type="evidence" value="ECO:0007669"/>
    <property type="project" value="InterPro"/>
</dbReference>
<feature type="transmembrane region" description="Helical" evidence="8">
    <location>
        <begin position="147"/>
        <end position="166"/>
    </location>
</feature>
<dbReference type="EMBL" id="QKOX01000033">
    <property type="protein sequence ID" value="RWT18132.1"/>
    <property type="molecule type" value="Genomic_DNA"/>
</dbReference>
<evidence type="ECO:0000313" key="10">
    <source>
        <dbReference type="Proteomes" id="UP000288843"/>
    </source>
</evidence>
<dbReference type="AlphaFoldDB" id="A0A443VGS9"/>
<feature type="transmembrane region" description="Helical" evidence="8">
    <location>
        <begin position="60"/>
        <end position="76"/>
    </location>
</feature>
<dbReference type="SUPFAM" id="SSF81345">
    <property type="entry name" value="ABC transporter involved in vitamin B12 uptake, BtuC"/>
    <property type="match status" value="2"/>
</dbReference>
<feature type="transmembrane region" description="Helical" evidence="8">
    <location>
        <begin position="419"/>
        <end position="438"/>
    </location>
</feature>
<dbReference type="GO" id="GO:0033214">
    <property type="term" value="P:siderophore-iron import into cell"/>
    <property type="evidence" value="ECO:0007669"/>
    <property type="project" value="TreeGrafter"/>
</dbReference>
<dbReference type="GO" id="GO:0005886">
    <property type="term" value="C:plasma membrane"/>
    <property type="evidence" value="ECO:0007669"/>
    <property type="project" value="UniProtKB-SubCell"/>
</dbReference>
<feature type="transmembrane region" description="Helical" evidence="8">
    <location>
        <begin position="564"/>
        <end position="589"/>
    </location>
</feature>
<keyword evidence="4" id="KW-1003">Cell membrane</keyword>
<gene>
    <name evidence="9" type="ORF">DN603_24100</name>
</gene>
<feature type="transmembrane region" description="Helical" evidence="8">
    <location>
        <begin position="387"/>
        <end position="407"/>
    </location>
</feature>
<dbReference type="PANTHER" id="PTHR30472">
    <property type="entry name" value="FERRIC ENTEROBACTIN TRANSPORT SYSTEM PERMEASE PROTEIN"/>
    <property type="match status" value="1"/>
</dbReference>
<feature type="transmembrane region" description="Helical" evidence="8">
    <location>
        <begin position="444"/>
        <end position="463"/>
    </location>
</feature>
<feature type="transmembrane region" description="Helical" evidence="8">
    <location>
        <begin position="228"/>
        <end position="255"/>
    </location>
</feature>
<protein>
    <submittedName>
        <fullName evidence="9">Fe(3+)-hydroxamate ABC transporter permease FhuB</fullName>
    </submittedName>
</protein>
<feature type="transmembrane region" description="Helical" evidence="8">
    <location>
        <begin position="631"/>
        <end position="651"/>
    </location>
</feature>
<name>A0A443VGS9_RAOPL</name>
<comment type="similarity">
    <text evidence="2">Belongs to the binding-protein-dependent transport system permease family. FecCD subfamily.</text>
</comment>
<dbReference type="NCBIfam" id="NF007866">
    <property type="entry name" value="PRK10577.1-2"/>
    <property type="match status" value="1"/>
</dbReference>
<dbReference type="InterPro" id="IPR037294">
    <property type="entry name" value="ABC_BtuC-like"/>
</dbReference>
<feature type="transmembrane region" description="Helical" evidence="8">
    <location>
        <begin position="475"/>
        <end position="495"/>
    </location>
</feature>
<dbReference type="Proteomes" id="UP000288843">
    <property type="component" value="Unassembled WGS sequence"/>
</dbReference>
<feature type="transmembrane region" description="Helical" evidence="8">
    <location>
        <begin position="303"/>
        <end position="324"/>
    </location>
</feature>
<evidence type="ECO:0000256" key="1">
    <source>
        <dbReference type="ARBA" id="ARBA00004651"/>
    </source>
</evidence>
<keyword evidence="6 8" id="KW-1133">Transmembrane helix</keyword>
<organism evidence="9 10">
    <name type="scientific">Raoultella planticola</name>
    <name type="common">Klebsiella planticola</name>
    <dbReference type="NCBI Taxonomy" id="575"/>
    <lineage>
        <taxon>Bacteria</taxon>
        <taxon>Pseudomonadati</taxon>
        <taxon>Pseudomonadota</taxon>
        <taxon>Gammaproteobacteria</taxon>
        <taxon>Enterobacterales</taxon>
        <taxon>Enterobacteriaceae</taxon>
        <taxon>Klebsiella/Raoultella group</taxon>
        <taxon>Raoultella</taxon>
    </lineage>
</organism>
<keyword evidence="5 8" id="KW-0812">Transmembrane</keyword>
<evidence type="ECO:0000256" key="8">
    <source>
        <dbReference type="SAM" id="Phobius"/>
    </source>
</evidence>
<feature type="transmembrane region" description="Helical" evidence="8">
    <location>
        <begin position="601"/>
        <end position="619"/>
    </location>
</feature>
<dbReference type="PANTHER" id="PTHR30472:SF37">
    <property type="entry name" value="FE(3+) DICITRATE TRANSPORT SYSTEM PERMEASE PROTEIN FECD-RELATED"/>
    <property type="match status" value="1"/>
</dbReference>
<evidence type="ECO:0000256" key="5">
    <source>
        <dbReference type="ARBA" id="ARBA00022692"/>
    </source>
</evidence>
<evidence type="ECO:0000256" key="2">
    <source>
        <dbReference type="ARBA" id="ARBA00007935"/>
    </source>
</evidence>
<accession>A0A443VGS9</accession>